<evidence type="ECO:0000256" key="4">
    <source>
        <dbReference type="ARBA" id="ARBA00022692"/>
    </source>
</evidence>
<dbReference type="InterPro" id="IPR012910">
    <property type="entry name" value="Plug_dom"/>
</dbReference>
<accession>A0ABX0H712</accession>
<evidence type="ECO:0000256" key="6">
    <source>
        <dbReference type="ARBA" id="ARBA00023237"/>
    </source>
</evidence>
<comment type="caution">
    <text evidence="9">The sequence shown here is derived from an EMBL/GenBank/DDBJ whole genome shotgun (WGS) entry which is preliminary data.</text>
</comment>
<sequence>MKMKKSVFSGILLFIATTSLLFSQTPERDRISGIFSGLDFGRFAQMVEDKSSFRFFYKSDDVKEITVNINAYDSPIEDLLREILQPAGVFFTIDQQNRIFLSKDKALEVNLPAGFFRIQPETDEDGKRINPSAERVNRDFAKNRLWEVGDGSSNPASENGTISGKVTSFESGEPIIGALVYTSDQDARSISDESGNYVITLPKGRHTLIFQNFGAYQEQRQINLSGDGRLDVAMDDNIISLSEVTVTSEKSANIERPEMGLANITVQSLKKLPAVLGEVDVLRAVLTLPGVKTVGEASAGFNVRGGAADQNLILYNEATIYNPTHLFGMFSAFNPDMIESVDLYKAGIPVQFGGRLSSVLDVKSKFGNKEKIQGGGGIGLMTSRLYLEGPLSENTTFAIGGRGTYSNWLFGFLDEDSEFRDSRASFHDLNLNFKHSPDPNNELRLSAYWSQDAFRFDRDTSFRYQNLNINVGWTHYFNDKLEGQFHLGHDQYGFGVVSEQDTLNAFRFGFTMDQSSWKNHFTYEISDKHRLSFGMNHLFYNLNPGKQTPQGPESIVLNERVNREKALESAFYIGDEFEANPKLLINYGMRYVIYNYLGPNSVNQYPFNSLRTEETKIGERAYEAGEIINTYQGPEVRISAMYAIDNFTSVKAGFNTMRQHLHMLTNTAAIAPTDTWKLSDPYLMPQTGRQFAIGYFKNFKNNIIETSAEVYYRNMQNLVDFRSGATLILNNDLEQDVLNTRGRAYGIELMAKKTQGKLNGWISYTYSRSLLETNPNERGEKVNSGKLYPSNFDQPHDIMLVGNFEFTKRINTSVNANYSTGRPITYPVAKFNYNGSERVFYSDRNAYRIPDYFRVDLSFNIEGNHKIRKLAHASWSLGIYNLLGRANPYSVYFSPVNGTIQGYQLSIFARPIPFITYNFKF</sequence>
<name>A0ABX0H712_9BACT</name>
<keyword evidence="10" id="KW-1185">Reference proteome</keyword>
<evidence type="ECO:0000313" key="9">
    <source>
        <dbReference type="EMBL" id="NHE56119.1"/>
    </source>
</evidence>
<dbReference type="InterPro" id="IPR039426">
    <property type="entry name" value="TonB-dep_rcpt-like"/>
</dbReference>
<evidence type="ECO:0000256" key="5">
    <source>
        <dbReference type="ARBA" id="ARBA00023136"/>
    </source>
</evidence>
<gene>
    <name evidence="9" type="ORF">G9Q97_04745</name>
</gene>
<dbReference type="PROSITE" id="PS52016">
    <property type="entry name" value="TONB_DEPENDENT_REC_3"/>
    <property type="match status" value="1"/>
</dbReference>
<dbReference type="EMBL" id="JAANYN010000002">
    <property type="protein sequence ID" value="NHE56119.1"/>
    <property type="molecule type" value="Genomic_DNA"/>
</dbReference>
<dbReference type="InterPro" id="IPR037066">
    <property type="entry name" value="Plug_dom_sf"/>
</dbReference>
<keyword evidence="6 7" id="KW-0998">Cell outer membrane</keyword>
<evidence type="ECO:0000256" key="1">
    <source>
        <dbReference type="ARBA" id="ARBA00004571"/>
    </source>
</evidence>
<dbReference type="Gene3D" id="2.40.170.20">
    <property type="entry name" value="TonB-dependent receptor, beta-barrel domain"/>
    <property type="match status" value="1"/>
</dbReference>
<comment type="subcellular location">
    <subcellularLocation>
        <location evidence="1 7">Cell outer membrane</location>
        <topology evidence="1 7">Multi-pass membrane protein</topology>
    </subcellularLocation>
</comment>
<keyword evidence="5 7" id="KW-0472">Membrane</keyword>
<keyword evidence="2 7" id="KW-0813">Transport</keyword>
<protein>
    <submittedName>
        <fullName evidence="9">TonB-dependent receptor</fullName>
    </submittedName>
</protein>
<evidence type="ECO:0000259" key="8">
    <source>
        <dbReference type="Pfam" id="PF07715"/>
    </source>
</evidence>
<dbReference type="Gene3D" id="2.60.40.1120">
    <property type="entry name" value="Carboxypeptidase-like, regulatory domain"/>
    <property type="match status" value="1"/>
</dbReference>
<dbReference type="SUPFAM" id="SSF56935">
    <property type="entry name" value="Porins"/>
    <property type="match status" value="1"/>
</dbReference>
<dbReference type="RefSeq" id="WP_166143686.1">
    <property type="nucleotide sequence ID" value="NZ_JAANYN010000002.1"/>
</dbReference>
<evidence type="ECO:0000313" key="10">
    <source>
        <dbReference type="Proteomes" id="UP000649799"/>
    </source>
</evidence>
<proteinExistence type="inferred from homology"/>
<keyword evidence="4 7" id="KW-0812">Transmembrane</keyword>
<dbReference type="Gene3D" id="2.170.130.10">
    <property type="entry name" value="TonB-dependent receptor, plug domain"/>
    <property type="match status" value="1"/>
</dbReference>
<keyword evidence="3 7" id="KW-1134">Transmembrane beta strand</keyword>
<dbReference type="Pfam" id="PF07715">
    <property type="entry name" value="Plug"/>
    <property type="match status" value="1"/>
</dbReference>
<keyword evidence="9" id="KW-0675">Receptor</keyword>
<evidence type="ECO:0000256" key="3">
    <source>
        <dbReference type="ARBA" id="ARBA00022452"/>
    </source>
</evidence>
<evidence type="ECO:0000256" key="7">
    <source>
        <dbReference type="PROSITE-ProRule" id="PRU01360"/>
    </source>
</evidence>
<dbReference type="InterPro" id="IPR036942">
    <property type="entry name" value="Beta-barrel_TonB_sf"/>
</dbReference>
<organism evidence="9 10">
    <name type="scientific">Cyclobacterium plantarum</name>
    <dbReference type="NCBI Taxonomy" id="2716263"/>
    <lineage>
        <taxon>Bacteria</taxon>
        <taxon>Pseudomonadati</taxon>
        <taxon>Bacteroidota</taxon>
        <taxon>Cytophagia</taxon>
        <taxon>Cytophagales</taxon>
        <taxon>Cyclobacteriaceae</taxon>
        <taxon>Cyclobacterium</taxon>
    </lineage>
</organism>
<evidence type="ECO:0000256" key="2">
    <source>
        <dbReference type="ARBA" id="ARBA00022448"/>
    </source>
</evidence>
<reference evidence="9 10" key="1">
    <citation type="submission" date="2020-03" db="EMBL/GenBank/DDBJ databases">
        <title>Cyclobacterium plantarum sp. nov., a marine bacterium isolated from a coastal-marine wetland.</title>
        <authorList>
            <person name="Sanchez-Porro C."/>
            <person name="Ventosa A."/>
            <person name="Amoozegar M."/>
        </authorList>
    </citation>
    <scope>NUCLEOTIDE SEQUENCE [LARGE SCALE GENOMIC DNA]</scope>
    <source>
        <strain evidence="9 10">GBPx2</strain>
    </source>
</reference>
<feature type="domain" description="TonB-dependent receptor plug" evidence="8">
    <location>
        <begin position="274"/>
        <end position="354"/>
    </location>
</feature>
<dbReference type="SUPFAM" id="SSF49464">
    <property type="entry name" value="Carboxypeptidase regulatory domain-like"/>
    <property type="match status" value="1"/>
</dbReference>
<dbReference type="Proteomes" id="UP000649799">
    <property type="component" value="Unassembled WGS sequence"/>
</dbReference>
<dbReference type="InterPro" id="IPR008969">
    <property type="entry name" value="CarboxyPept-like_regulatory"/>
</dbReference>
<dbReference type="Pfam" id="PF13715">
    <property type="entry name" value="CarbopepD_reg_2"/>
    <property type="match status" value="1"/>
</dbReference>
<comment type="similarity">
    <text evidence="7">Belongs to the TonB-dependent receptor family.</text>
</comment>